<proteinExistence type="predicted"/>
<sequence length="81" mass="9197">MEYLLQDENSVALMPKRNAAHRSDAEALLEMVTRLKPPIRVILDVGAKVLELDNVEVAERWLEIMDDDQDTQAVIFCDGND</sequence>
<organism evidence="1 2">
    <name type="scientific">Colletotrichum liriopes</name>
    <dbReference type="NCBI Taxonomy" id="708192"/>
    <lineage>
        <taxon>Eukaryota</taxon>
        <taxon>Fungi</taxon>
        <taxon>Dikarya</taxon>
        <taxon>Ascomycota</taxon>
        <taxon>Pezizomycotina</taxon>
        <taxon>Sordariomycetes</taxon>
        <taxon>Hypocreomycetidae</taxon>
        <taxon>Glomerellales</taxon>
        <taxon>Glomerellaceae</taxon>
        <taxon>Colletotrichum</taxon>
        <taxon>Colletotrichum spaethianum species complex</taxon>
    </lineage>
</organism>
<gene>
    <name evidence="1" type="ORF">ColLi_12890</name>
</gene>
<accession>A0AA37GZR6</accession>
<keyword evidence="2" id="KW-1185">Reference proteome</keyword>
<dbReference type="Proteomes" id="UP001055172">
    <property type="component" value="Unassembled WGS sequence"/>
</dbReference>
<comment type="caution">
    <text evidence="1">The sequence shown here is derived from an EMBL/GenBank/DDBJ whole genome shotgun (WGS) entry which is preliminary data.</text>
</comment>
<dbReference type="AlphaFoldDB" id="A0AA37GZR6"/>
<evidence type="ECO:0000313" key="2">
    <source>
        <dbReference type="Proteomes" id="UP001055172"/>
    </source>
</evidence>
<protein>
    <submittedName>
        <fullName evidence="1">Uncharacterized protein</fullName>
    </submittedName>
</protein>
<dbReference type="EMBL" id="BPPX01000048">
    <property type="protein sequence ID" value="GJC90052.1"/>
    <property type="molecule type" value="Genomic_DNA"/>
</dbReference>
<evidence type="ECO:0000313" key="1">
    <source>
        <dbReference type="EMBL" id="GJC90052.1"/>
    </source>
</evidence>
<name>A0AA37GZR6_9PEZI</name>
<reference evidence="1 2" key="1">
    <citation type="submission" date="2021-07" db="EMBL/GenBank/DDBJ databases">
        <title>Genome data of Colletotrichum spaethianum.</title>
        <authorList>
            <person name="Utami Y.D."/>
            <person name="Hiruma K."/>
        </authorList>
    </citation>
    <scope>NUCLEOTIDE SEQUENCE [LARGE SCALE GENOMIC DNA]</scope>
    <source>
        <strain evidence="1 2">MAFF 242679</strain>
    </source>
</reference>